<feature type="domain" description="HTH HARE-type" evidence="2">
    <location>
        <begin position="14"/>
        <end position="89"/>
    </location>
</feature>
<gene>
    <name evidence="3" type="ORF">EU555_11315</name>
</gene>
<evidence type="ECO:0000256" key="1">
    <source>
        <dbReference type="ARBA" id="ARBA00023163"/>
    </source>
</evidence>
<dbReference type="RefSeq" id="WP_135414748.1">
    <property type="nucleotide sequence ID" value="NZ_SRLB01000007.1"/>
</dbReference>
<evidence type="ECO:0000259" key="2">
    <source>
        <dbReference type="PROSITE" id="PS51913"/>
    </source>
</evidence>
<comment type="caution">
    <text evidence="3">The sequence shown here is derived from an EMBL/GenBank/DDBJ whole genome shotgun (WGS) entry which is preliminary data.</text>
</comment>
<sequence>MAYAQPWVGHHTVDAYLDIAQEVLRSERRPMTPRAIMAVAYQYGIVEHRLYGKTQHKTLGARLSVDIVQRSERSLFFRPAPGRFFLREFLTDTSIPEEHRRPIPTRRRFRELVMGPALALDKSDLAGKVSEGQPIAPNVIFELLRSDNYHYEDPRRRSDGSVFFRAFVCVQRNKEILTYRLGRYRESRDAFMHKRCVGFATLVHDFEHTLFTRSDLGIVESGVRATKVDLDIPDVPSDAPGGRIDAALSHFIWCSGPNGGDLLAVICFECPPWFEPTRRRLALNDVSWLEEPGSVNNIEDFDPWSQKVLASVLAGKLCKGGRVARTKEGYSRTSRE</sequence>
<proteinExistence type="predicted"/>
<name>A0A4Z0NSN0_9HYPH</name>
<dbReference type="InterPro" id="IPR007759">
    <property type="entry name" value="Asxl_HARE-HTH"/>
</dbReference>
<dbReference type="OrthoDB" id="7605387at2"/>
<accession>A0A4Z0NSN0</accession>
<organism evidence="3 4">
    <name type="scientific">Methylobacterium nonmethylotrophicum</name>
    <dbReference type="NCBI Taxonomy" id="1141884"/>
    <lineage>
        <taxon>Bacteria</taxon>
        <taxon>Pseudomonadati</taxon>
        <taxon>Pseudomonadota</taxon>
        <taxon>Alphaproteobacteria</taxon>
        <taxon>Hyphomicrobiales</taxon>
        <taxon>Methylobacteriaceae</taxon>
        <taxon>Methylobacterium</taxon>
    </lineage>
</organism>
<evidence type="ECO:0000313" key="4">
    <source>
        <dbReference type="Proteomes" id="UP000297535"/>
    </source>
</evidence>
<keyword evidence="1" id="KW-0804">Transcription</keyword>
<dbReference type="PROSITE" id="PS51913">
    <property type="entry name" value="HTH_HARE"/>
    <property type="match status" value="1"/>
</dbReference>
<dbReference type="AlphaFoldDB" id="A0A4Z0NSN0"/>
<dbReference type="GO" id="GO:0006355">
    <property type="term" value="P:regulation of DNA-templated transcription"/>
    <property type="evidence" value="ECO:0007669"/>
    <property type="project" value="InterPro"/>
</dbReference>
<dbReference type="EMBL" id="SRLB01000007">
    <property type="protein sequence ID" value="TGD99754.1"/>
    <property type="molecule type" value="Genomic_DNA"/>
</dbReference>
<evidence type="ECO:0000313" key="3">
    <source>
        <dbReference type="EMBL" id="TGD99754.1"/>
    </source>
</evidence>
<protein>
    <recommendedName>
        <fullName evidence="2">HTH HARE-type domain-containing protein</fullName>
    </recommendedName>
</protein>
<keyword evidence="4" id="KW-1185">Reference proteome</keyword>
<dbReference type="Pfam" id="PF05066">
    <property type="entry name" value="HARE-HTH"/>
    <property type="match status" value="1"/>
</dbReference>
<dbReference type="Proteomes" id="UP000297535">
    <property type="component" value="Unassembled WGS sequence"/>
</dbReference>
<reference evidence="3 4" key="1">
    <citation type="submission" date="2019-04" db="EMBL/GenBank/DDBJ databases">
        <authorList>
            <person name="Feng G."/>
            <person name="Zhu H."/>
        </authorList>
    </citation>
    <scope>NUCLEOTIDE SEQUENCE [LARGE SCALE GENOMIC DNA]</scope>
    <source>
        <strain evidence="3 4">6HR-1</strain>
    </source>
</reference>